<evidence type="ECO:0000313" key="3">
    <source>
        <dbReference type="Proteomes" id="UP000199504"/>
    </source>
</evidence>
<sequence>MSNWRWNFGVGPLRYSRPIKGPKKPGQKATPIGVIVTLVVTLGLMYLCCWGGVAWMNATNS</sequence>
<dbReference type="Proteomes" id="UP000199504">
    <property type="component" value="Unassembled WGS sequence"/>
</dbReference>
<keyword evidence="1" id="KW-0812">Transmembrane</keyword>
<reference evidence="3" key="1">
    <citation type="submission" date="2016-06" db="EMBL/GenBank/DDBJ databases">
        <authorList>
            <person name="Varghese N."/>
            <person name="Submissions Spin"/>
        </authorList>
    </citation>
    <scope>NUCLEOTIDE SEQUENCE [LARGE SCALE GENOMIC DNA]</scope>
    <source>
        <strain evidence="3">DSM 44830</strain>
    </source>
</reference>
<feature type="transmembrane region" description="Helical" evidence="1">
    <location>
        <begin position="32"/>
        <end position="56"/>
    </location>
</feature>
<keyword evidence="1" id="KW-0472">Membrane</keyword>
<dbReference type="EMBL" id="FMCX01000003">
    <property type="protein sequence ID" value="SCF06765.1"/>
    <property type="molecule type" value="Genomic_DNA"/>
</dbReference>
<gene>
    <name evidence="2" type="ORF">GA0070564_10327</name>
</gene>
<name>A0A1C4XE57_9ACTN</name>
<organism evidence="2 3">
    <name type="scientific">Micromonospora mirobrigensis</name>
    <dbReference type="NCBI Taxonomy" id="262898"/>
    <lineage>
        <taxon>Bacteria</taxon>
        <taxon>Bacillati</taxon>
        <taxon>Actinomycetota</taxon>
        <taxon>Actinomycetes</taxon>
        <taxon>Micromonosporales</taxon>
        <taxon>Micromonosporaceae</taxon>
        <taxon>Micromonospora</taxon>
    </lineage>
</organism>
<evidence type="ECO:0000256" key="1">
    <source>
        <dbReference type="SAM" id="Phobius"/>
    </source>
</evidence>
<evidence type="ECO:0000313" key="2">
    <source>
        <dbReference type="EMBL" id="SCF06765.1"/>
    </source>
</evidence>
<keyword evidence="3" id="KW-1185">Reference proteome</keyword>
<accession>A0A1C4XE57</accession>
<proteinExistence type="predicted"/>
<keyword evidence="1" id="KW-1133">Transmembrane helix</keyword>
<dbReference type="AlphaFoldDB" id="A0A1C4XE57"/>
<protein>
    <submittedName>
        <fullName evidence="2">Uncharacterized protein</fullName>
    </submittedName>
</protein>
<dbReference type="STRING" id="262898.GA0070564_10327"/>